<sequence length="98" mass="10376">MVLVARRSVARRIPDRPPVESGARCERRPPTRPRSAPRLWRGRTVRVAPRRSAGGGGWLWLSVVALVVAATVVAAGLSVVAESYPDGGGSGEVVRVAP</sequence>
<dbReference type="EMBL" id="CM001466">
    <property type="protein sequence ID" value="EHY88399.1"/>
    <property type="molecule type" value="Genomic_DNA"/>
</dbReference>
<name>H8G802_9PSEU</name>
<accession>H8G802</accession>
<reference evidence="3 4" key="1">
    <citation type="journal article" date="2012" name="Stand. Genomic Sci.">
        <title>Genome sequence of the soil bacterium Saccharomonospora azurea type strain (NA-128(T)).</title>
        <authorList>
            <person name="Klenk H.P."/>
            <person name="Held B."/>
            <person name="Lucas S."/>
            <person name="Lapidus A."/>
            <person name="Copeland A."/>
            <person name="Hammon N."/>
            <person name="Pitluck S."/>
            <person name="Goodwin L.A."/>
            <person name="Han C."/>
            <person name="Tapia R."/>
            <person name="Brambilla E.M."/>
            <person name="Potter G."/>
            <person name="Land M."/>
            <person name="Ivanova N."/>
            <person name="Rohde M."/>
            <person name="Goker M."/>
            <person name="Detter J.C."/>
            <person name="Kyrpides N.C."/>
            <person name="Woyke T."/>
        </authorList>
    </citation>
    <scope>NUCLEOTIDE SEQUENCE [LARGE SCALE GENOMIC DNA]</scope>
    <source>
        <strain evidence="3 4">NA-128</strain>
    </source>
</reference>
<keyword evidence="2" id="KW-1133">Transmembrane helix</keyword>
<keyword evidence="2" id="KW-0472">Membrane</keyword>
<evidence type="ECO:0000256" key="2">
    <source>
        <dbReference type="SAM" id="Phobius"/>
    </source>
</evidence>
<evidence type="ECO:0000256" key="1">
    <source>
        <dbReference type="SAM" id="MobiDB-lite"/>
    </source>
</evidence>
<feature type="region of interest" description="Disordered" evidence="1">
    <location>
        <begin position="15"/>
        <end position="39"/>
    </location>
</feature>
<protein>
    <submittedName>
        <fullName evidence="3">Uncharacterized protein</fullName>
    </submittedName>
</protein>
<proteinExistence type="predicted"/>
<feature type="compositionally biased region" description="Basic and acidic residues" evidence="1">
    <location>
        <begin position="15"/>
        <end position="29"/>
    </location>
</feature>
<dbReference type="Proteomes" id="UP000004705">
    <property type="component" value="Chromosome"/>
</dbReference>
<evidence type="ECO:0000313" key="3">
    <source>
        <dbReference type="EMBL" id="EHY88399.1"/>
    </source>
</evidence>
<keyword evidence="2" id="KW-0812">Transmembrane</keyword>
<gene>
    <name evidence="3" type="ORF">SacazDRAFT_01469</name>
</gene>
<keyword evidence="4" id="KW-1185">Reference proteome</keyword>
<dbReference type="HOGENOM" id="CLU_2331967_0_0_11"/>
<dbReference type="AlphaFoldDB" id="H8G802"/>
<organism evidence="3 4">
    <name type="scientific">Saccharomonospora azurea NA-128</name>
    <dbReference type="NCBI Taxonomy" id="882081"/>
    <lineage>
        <taxon>Bacteria</taxon>
        <taxon>Bacillati</taxon>
        <taxon>Actinomycetota</taxon>
        <taxon>Actinomycetes</taxon>
        <taxon>Pseudonocardiales</taxon>
        <taxon>Pseudonocardiaceae</taxon>
        <taxon>Saccharomonospora</taxon>
    </lineage>
</organism>
<evidence type="ECO:0000313" key="4">
    <source>
        <dbReference type="Proteomes" id="UP000004705"/>
    </source>
</evidence>
<feature type="transmembrane region" description="Helical" evidence="2">
    <location>
        <begin position="58"/>
        <end position="81"/>
    </location>
</feature>